<evidence type="ECO:0008006" key="4">
    <source>
        <dbReference type="Google" id="ProtNLM"/>
    </source>
</evidence>
<proteinExistence type="predicted"/>
<organism evidence="2 3">
    <name type="scientific">Stachybotrys elegans</name>
    <dbReference type="NCBI Taxonomy" id="80388"/>
    <lineage>
        <taxon>Eukaryota</taxon>
        <taxon>Fungi</taxon>
        <taxon>Dikarya</taxon>
        <taxon>Ascomycota</taxon>
        <taxon>Pezizomycotina</taxon>
        <taxon>Sordariomycetes</taxon>
        <taxon>Hypocreomycetidae</taxon>
        <taxon>Hypocreales</taxon>
        <taxon>Stachybotryaceae</taxon>
        <taxon>Stachybotrys</taxon>
    </lineage>
</organism>
<comment type="caution">
    <text evidence="2">The sequence shown here is derived from an EMBL/GenBank/DDBJ whole genome shotgun (WGS) entry which is preliminary data.</text>
</comment>
<keyword evidence="3" id="KW-1185">Reference proteome</keyword>
<feature type="compositionally biased region" description="Polar residues" evidence="1">
    <location>
        <begin position="1"/>
        <end position="11"/>
    </location>
</feature>
<feature type="region of interest" description="Disordered" evidence="1">
    <location>
        <begin position="1"/>
        <end position="25"/>
    </location>
</feature>
<dbReference type="EMBL" id="JAGPNK010000013">
    <property type="protein sequence ID" value="KAH7309850.1"/>
    <property type="molecule type" value="Genomic_DNA"/>
</dbReference>
<protein>
    <recommendedName>
        <fullName evidence="4">Aminoglycoside phosphotransferase domain-containing protein</fullName>
    </recommendedName>
</protein>
<reference evidence="2" key="1">
    <citation type="journal article" date="2021" name="Nat. Commun.">
        <title>Genetic determinants of endophytism in the Arabidopsis root mycobiome.</title>
        <authorList>
            <person name="Mesny F."/>
            <person name="Miyauchi S."/>
            <person name="Thiergart T."/>
            <person name="Pickel B."/>
            <person name="Atanasova L."/>
            <person name="Karlsson M."/>
            <person name="Huettel B."/>
            <person name="Barry K.W."/>
            <person name="Haridas S."/>
            <person name="Chen C."/>
            <person name="Bauer D."/>
            <person name="Andreopoulos W."/>
            <person name="Pangilinan J."/>
            <person name="LaButti K."/>
            <person name="Riley R."/>
            <person name="Lipzen A."/>
            <person name="Clum A."/>
            <person name="Drula E."/>
            <person name="Henrissat B."/>
            <person name="Kohler A."/>
            <person name="Grigoriev I.V."/>
            <person name="Martin F.M."/>
            <person name="Hacquard S."/>
        </authorList>
    </citation>
    <scope>NUCLEOTIDE SEQUENCE</scope>
    <source>
        <strain evidence="2">MPI-CAGE-CH-0235</strain>
    </source>
</reference>
<name>A0A8K0SP14_9HYPO</name>
<evidence type="ECO:0000313" key="2">
    <source>
        <dbReference type="EMBL" id="KAH7309850.1"/>
    </source>
</evidence>
<dbReference type="Proteomes" id="UP000813444">
    <property type="component" value="Unassembled WGS sequence"/>
</dbReference>
<evidence type="ECO:0000256" key="1">
    <source>
        <dbReference type="SAM" id="MobiDB-lite"/>
    </source>
</evidence>
<evidence type="ECO:0000313" key="3">
    <source>
        <dbReference type="Proteomes" id="UP000813444"/>
    </source>
</evidence>
<sequence length="300" mass="34078">MVPFSDNSQEPQEPPGERWDSLPELPLPTGPTILNIGRRLFKHSPTTILKFGIHEDEGIMTVLGHSILGSCVPQVTSMVTVPAESSDISPSNHIRHGIVITRQPSIPLVQLWPSLTSEQRESVKAELFHLLVRMRSCRFSYSGRPNRQPYLLFTEFGTETYVYCASRSEWDDSRIRALHANNPEPERAVALEKIQRGTNGADGWDRPVLTHGDLSDRNVLYIVARLSGGHDPPWRKELLDVLRSVLRYEYNDQHQEDPDAVMFDDESEGCRKTLAAMDAFVDVERIAQGYDDDCYWTFES</sequence>
<dbReference type="OrthoDB" id="5598852at2759"/>
<dbReference type="AlphaFoldDB" id="A0A8K0SP14"/>
<accession>A0A8K0SP14</accession>
<gene>
    <name evidence="2" type="ORF">B0I35DRAFT_490501</name>
</gene>